<dbReference type="PROSITE" id="PS00630">
    <property type="entry name" value="IMP_2"/>
    <property type="match status" value="1"/>
</dbReference>
<evidence type="ECO:0000256" key="2">
    <source>
        <dbReference type="ARBA" id="ARBA00022475"/>
    </source>
</evidence>
<dbReference type="PANTHER" id="PTHR43028">
    <property type="entry name" value="3'(2'),5'-BISPHOSPHATE NUCLEOTIDASE 1"/>
    <property type="match status" value="1"/>
</dbReference>
<dbReference type="HAMAP" id="MF_02095">
    <property type="entry name" value="CysQ"/>
    <property type="match status" value="1"/>
</dbReference>
<feature type="binding site" evidence="6">
    <location>
        <position position="89"/>
    </location>
    <ligand>
        <name>Mg(2+)</name>
        <dbReference type="ChEBI" id="CHEBI:18420"/>
        <label>2</label>
    </ligand>
</feature>
<feature type="binding site" evidence="6">
    <location>
        <position position="70"/>
    </location>
    <ligand>
        <name>Mg(2+)</name>
        <dbReference type="ChEBI" id="CHEBI:18420"/>
        <label>1</label>
    </ligand>
</feature>
<reference evidence="7 8" key="1">
    <citation type="submission" date="2021-08" db="EMBL/GenBank/DDBJ databases">
        <title>Caldovatus sediminis gen. nov., sp. nov., a moderately thermophilic bacterium isolated from a hot spring.</title>
        <authorList>
            <person name="Hu C.-J."/>
            <person name="Li W.-J."/>
            <person name="Xian W.-D."/>
        </authorList>
    </citation>
    <scope>NUCLEOTIDE SEQUENCE [LARGE SCALE GENOMIC DNA]</scope>
    <source>
        <strain evidence="7 8">SYSU G05006</strain>
    </source>
</reference>
<dbReference type="Pfam" id="PF00459">
    <property type="entry name" value="Inositol_P"/>
    <property type="match status" value="1"/>
</dbReference>
<dbReference type="Proteomes" id="UP001519924">
    <property type="component" value="Unassembled WGS sequence"/>
</dbReference>
<feature type="binding site" evidence="6">
    <location>
        <begin position="91"/>
        <end position="94"/>
    </location>
    <ligand>
        <name>substrate</name>
    </ligand>
</feature>
<dbReference type="InterPro" id="IPR020550">
    <property type="entry name" value="Inositol_monophosphatase_CS"/>
</dbReference>
<dbReference type="InterPro" id="IPR000760">
    <property type="entry name" value="Inositol_monophosphatase-like"/>
</dbReference>
<keyword evidence="5 6" id="KW-0472">Membrane</keyword>
<dbReference type="InterPro" id="IPR006240">
    <property type="entry name" value="CysQ"/>
</dbReference>
<dbReference type="EC" id="3.1.3.7" evidence="6"/>
<comment type="subcellular location">
    <subcellularLocation>
        <location evidence="6">Cell inner membrane</location>
        <topology evidence="6">Peripheral membrane protein</topology>
        <orientation evidence="6">Cytoplasmic side</orientation>
    </subcellularLocation>
</comment>
<evidence type="ECO:0000256" key="4">
    <source>
        <dbReference type="ARBA" id="ARBA00022801"/>
    </source>
</evidence>
<protein>
    <recommendedName>
        <fullName evidence="6">3'(2'),5'-bisphosphate nucleotidase CysQ</fullName>
        <ecNumber evidence="6">3.1.3.7</ecNumber>
    </recommendedName>
    <alternativeName>
        <fullName evidence="6">3'(2'),5-bisphosphonucleoside 3'(2')-phosphohydrolase</fullName>
    </alternativeName>
    <alternativeName>
        <fullName evidence="6">3'-phosphoadenosine 5'-phosphate phosphatase</fullName>
        <shortName evidence="6">PAP phosphatase</shortName>
    </alternativeName>
</protein>
<comment type="similarity">
    <text evidence="1 6">Belongs to the inositol monophosphatase superfamily. CysQ family.</text>
</comment>
<evidence type="ECO:0000313" key="8">
    <source>
        <dbReference type="Proteomes" id="UP001519924"/>
    </source>
</evidence>
<name>A0ABS7F503_9PROT</name>
<gene>
    <name evidence="6 7" type="primary">cysQ</name>
    <name evidence="7" type="ORF">K1J50_14540</name>
</gene>
<comment type="catalytic activity">
    <reaction evidence="6">
        <text>adenosine 3',5'-bisphosphate + H2O = AMP + phosphate</text>
        <dbReference type="Rhea" id="RHEA:10040"/>
        <dbReference type="ChEBI" id="CHEBI:15377"/>
        <dbReference type="ChEBI" id="CHEBI:43474"/>
        <dbReference type="ChEBI" id="CHEBI:58343"/>
        <dbReference type="ChEBI" id="CHEBI:456215"/>
        <dbReference type="EC" id="3.1.3.7"/>
    </reaction>
</comment>
<keyword evidence="2 6" id="KW-1003">Cell membrane</keyword>
<comment type="caution">
    <text evidence="7">The sequence shown here is derived from an EMBL/GenBank/DDBJ whole genome shotgun (WGS) entry which is preliminary data.</text>
</comment>
<dbReference type="CDD" id="cd01638">
    <property type="entry name" value="CysQ"/>
    <property type="match status" value="1"/>
</dbReference>
<dbReference type="PANTHER" id="PTHR43028:SF5">
    <property type="entry name" value="3'(2'),5'-BISPHOSPHATE NUCLEOTIDASE 1"/>
    <property type="match status" value="1"/>
</dbReference>
<feature type="binding site" evidence="6">
    <location>
        <position position="92"/>
    </location>
    <ligand>
        <name>Mg(2+)</name>
        <dbReference type="ChEBI" id="CHEBI:18420"/>
        <label>2</label>
    </ligand>
</feature>
<evidence type="ECO:0000256" key="3">
    <source>
        <dbReference type="ARBA" id="ARBA00022519"/>
    </source>
</evidence>
<dbReference type="SUPFAM" id="SSF56655">
    <property type="entry name" value="Carbohydrate phosphatase"/>
    <property type="match status" value="1"/>
</dbReference>
<dbReference type="InterPro" id="IPR050725">
    <property type="entry name" value="CysQ/Inositol_MonoPase"/>
</dbReference>
<evidence type="ECO:0000256" key="6">
    <source>
        <dbReference type="HAMAP-Rule" id="MF_02095"/>
    </source>
</evidence>
<dbReference type="Gene3D" id="3.40.190.80">
    <property type="match status" value="1"/>
</dbReference>
<dbReference type="PRINTS" id="PR00377">
    <property type="entry name" value="IMPHPHTASES"/>
</dbReference>
<accession>A0ABS7F503</accession>
<evidence type="ECO:0000313" key="7">
    <source>
        <dbReference type="EMBL" id="MBW8270699.1"/>
    </source>
</evidence>
<dbReference type="GO" id="GO:0008441">
    <property type="term" value="F:3'(2'),5'-bisphosphate nucleotidase activity"/>
    <property type="evidence" value="ECO:0007669"/>
    <property type="project" value="UniProtKB-EC"/>
</dbReference>
<feature type="binding site" evidence="6">
    <location>
        <position position="217"/>
    </location>
    <ligand>
        <name>Mg(2+)</name>
        <dbReference type="ChEBI" id="CHEBI:18420"/>
        <label>2</label>
    </ligand>
</feature>
<keyword evidence="4 6" id="KW-0378">Hydrolase</keyword>
<sequence>MQDRPALLEGLARIAREAGERVMAIYTGAAPVGATTKADGTPLTAADLAAEAAIAAGLTALCPELPVVSEESAERAAARPPGPRFLLVDPLDGTREFLGRTGEFTVNIALVEEGRPTLGVVLAPVPARLWLGDVLAGRAERREGGAAPGRPIRVRPVPAAGLVAVASRSHRDAETDAFLARLPIAACRSIGSALKFCLVAEGEADVYPRFGPTMEWDTAAGHAVLAAAGGRVVTPDGAELRYGKYAAGFRNGPFIAWGGGAAPAVQGAPTM</sequence>
<dbReference type="NCBIfam" id="TIGR01331">
    <property type="entry name" value="bisphos_cysQ"/>
    <property type="match status" value="1"/>
</dbReference>
<evidence type="ECO:0000256" key="1">
    <source>
        <dbReference type="ARBA" id="ARBA00005289"/>
    </source>
</evidence>
<keyword evidence="3 6" id="KW-0997">Cell inner membrane</keyword>
<feature type="binding site" evidence="6">
    <location>
        <position position="91"/>
    </location>
    <ligand>
        <name>Mg(2+)</name>
        <dbReference type="ChEBI" id="CHEBI:18420"/>
        <label>1</label>
    </ligand>
</feature>
<evidence type="ECO:0000256" key="5">
    <source>
        <dbReference type="ARBA" id="ARBA00023136"/>
    </source>
</evidence>
<keyword evidence="8" id="KW-1185">Reference proteome</keyword>
<organism evidence="7 8">
    <name type="scientific">Caldovatus aquaticus</name>
    <dbReference type="NCBI Taxonomy" id="2865671"/>
    <lineage>
        <taxon>Bacteria</taxon>
        <taxon>Pseudomonadati</taxon>
        <taxon>Pseudomonadota</taxon>
        <taxon>Alphaproteobacteria</taxon>
        <taxon>Acetobacterales</taxon>
        <taxon>Roseomonadaceae</taxon>
        <taxon>Caldovatus</taxon>
    </lineage>
</organism>
<keyword evidence="6" id="KW-0460">Magnesium</keyword>
<keyword evidence="6" id="KW-0479">Metal-binding</keyword>
<comment type="cofactor">
    <cofactor evidence="6">
        <name>Mg(2+)</name>
        <dbReference type="ChEBI" id="CHEBI:18420"/>
    </cofactor>
</comment>
<dbReference type="Gene3D" id="3.30.540.10">
    <property type="entry name" value="Fructose-1,6-Bisphosphatase, subunit A, domain 1"/>
    <property type="match status" value="1"/>
</dbReference>
<dbReference type="EMBL" id="JAHZUY010000049">
    <property type="protein sequence ID" value="MBW8270699.1"/>
    <property type="molecule type" value="Genomic_DNA"/>
</dbReference>
<feature type="binding site" evidence="6">
    <location>
        <position position="217"/>
    </location>
    <ligand>
        <name>substrate</name>
    </ligand>
</feature>
<feature type="binding site" evidence="6">
    <location>
        <position position="70"/>
    </location>
    <ligand>
        <name>substrate</name>
    </ligand>
</feature>
<feature type="binding site" evidence="6">
    <location>
        <position position="89"/>
    </location>
    <ligand>
        <name>Mg(2+)</name>
        <dbReference type="ChEBI" id="CHEBI:18420"/>
        <label>1</label>
    </ligand>
</feature>
<dbReference type="RefSeq" id="WP_220118486.1">
    <property type="nucleotide sequence ID" value="NZ_JAHZUY010000049.1"/>
</dbReference>
<proteinExistence type="inferred from homology"/>
<comment type="function">
    <text evidence="6">Converts adenosine-3',5'-bisphosphate (PAP) to AMP.</text>
</comment>